<gene>
    <name evidence="2" type="ORF">ENE75_08285</name>
</gene>
<dbReference type="AlphaFoldDB" id="A0A3S2TRS6"/>
<organism evidence="2 3">
    <name type="scientific">Rubrivivax albus</name>
    <dbReference type="NCBI Taxonomy" id="2499835"/>
    <lineage>
        <taxon>Bacteria</taxon>
        <taxon>Pseudomonadati</taxon>
        <taxon>Pseudomonadota</taxon>
        <taxon>Betaproteobacteria</taxon>
        <taxon>Burkholderiales</taxon>
        <taxon>Sphaerotilaceae</taxon>
        <taxon>Rubrivivax</taxon>
    </lineage>
</organism>
<reference evidence="2 3" key="1">
    <citation type="submission" date="2019-01" db="EMBL/GenBank/DDBJ databases">
        <authorList>
            <person name="Chen W.-M."/>
        </authorList>
    </citation>
    <scope>NUCLEOTIDE SEQUENCE [LARGE SCALE GENOMIC DNA]</scope>
    <source>
        <strain evidence="2 3">ICH-3</strain>
    </source>
</reference>
<evidence type="ECO:0000313" key="2">
    <source>
        <dbReference type="EMBL" id="RVT52426.1"/>
    </source>
</evidence>
<dbReference type="RefSeq" id="WP_128197735.1">
    <property type="nucleotide sequence ID" value="NZ_SACT01000002.1"/>
</dbReference>
<dbReference type="Proteomes" id="UP000288178">
    <property type="component" value="Unassembled WGS sequence"/>
</dbReference>
<keyword evidence="3" id="KW-1185">Reference proteome</keyword>
<protein>
    <submittedName>
        <fullName evidence="2">Uncharacterized protein</fullName>
    </submittedName>
</protein>
<proteinExistence type="predicted"/>
<keyword evidence="1" id="KW-0732">Signal</keyword>
<feature type="signal peptide" evidence="1">
    <location>
        <begin position="1"/>
        <end position="19"/>
    </location>
</feature>
<evidence type="ECO:0000313" key="3">
    <source>
        <dbReference type="Proteomes" id="UP000288178"/>
    </source>
</evidence>
<comment type="caution">
    <text evidence="2">The sequence shown here is derived from an EMBL/GenBank/DDBJ whole genome shotgun (WGS) entry which is preliminary data.</text>
</comment>
<name>A0A3S2TRS6_9BURK</name>
<dbReference type="EMBL" id="SACT01000002">
    <property type="protein sequence ID" value="RVT52426.1"/>
    <property type="molecule type" value="Genomic_DNA"/>
</dbReference>
<sequence>MKRLLAGLAMLLHTALALAVSPYIAGERRPAAPVAEQMAPLAQRLQAEGFTVVGRHLPPRLAGHGSLIVTDPALLLAIGTAGGAAIAGAGIRVGVRADGSVSYMNPDYWYRAYLQQGFGAAQPAVRDAAQRLARALGAGAPFGGDVPEADLPEYRYMFGMERIDSGKNVLQRHASFDDALRAVQANLGKGLGQTAKVYEVVLPERQLAVFGVALNDAEQGEGWWAGTIGADHEAALPYEIFIVGGEVRAFYARYRIALAWPALGMGQFMRIMQAPEAIHATMQRLAGNP</sequence>
<feature type="chain" id="PRO_5018627107" evidence="1">
    <location>
        <begin position="20"/>
        <end position="289"/>
    </location>
</feature>
<evidence type="ECO:0000256" key="1">
    <source>
        <dbReference type="SAM" id="SignalP"/>
    </source>
</evidence>
<accession>A0A3S2TRS6</accession>
<dbReference type="OrthoDB" id="9814711at2"/>